<name>A0ACB7T4B5_HYAAI</name>
<gene>
    <name evidence="1" type="ORF">HPB50_003903</name>
</gene>
<keyword evidence="2" id="KW-1185">Reference proteome</keyword>
<sequence length="108" mass="11441">MVDDCEARSHVTSARPPFLFFMTSAVRVMAASFNVDSVDESSTSLFQSSQLEIAGWPCRRGLAAFEPSGDDNGYVVIQIATESSTLPLSPRGIAVSIAAPPRAASGFN</sequence>
<dbReference type="EMBL" id="CM023490">
    <property type="protein sequence ID" value="KAH6942317.1"/>
    <property type="molecule type" value="Genomic_DNA"/>
</dbReference>
<proteinExistence type="predicted"/>
<evidence type="ECO:0000313" key="1">
    <source>
        <dbReference type="EMBL" id="KAH6942317.1"/>
    </source>
</evidence>
<organism evidence="1 2">
    <name type="scientific">Hyalomma asiaticum</name>
    <name type="common">Tick</name>
    <dbReference type="NCBI Taxonomy" id="266040"/>
    <lineage>
        <taxon>Eukaryota</taxon>
        <taxon>Metazoa</taxon>
        <taxon>Ecdysozoa</taxon>
        <taxon>Arthropoda</taxon>
        <taxon>Chelicerata</taxon>
        <taxon>Arachnida</taxon>
        <taxon>Acari</taxon>
        <taxon>Parasitiformes</taxon>
        <taxon>Ixodida</taxon>
        <taxon>Ixodoidea</taxon>
        <taxon>Ixodidae</taxon>
        <taxon>Hyalomminae</taxon>
        <taxon>Hyalomma</taxon>
    </lineage>
</organism>
<dbReference type="Proteomes" id="UP000821845">
    <property type="component" value="Chromosome 10"/>
</dbReference>
<protein>
    <submittedName>
        <fullName evidence="1">Uncharacterized protein</fullName>
    </submittedName>
</protein>
<comment type="caution">
    <text evidence="1">The sequence shown here is derived from an EMBL/GenBank/DDBJ whole genome shotgun (WGS) entry which is preliminary data.</text>
</comment>
<evidence type="ECO:0000313" key="2">
    <source>
        <dbReference type="Proteomes" id="UP000821845"/>
    </source>
</evidence>
<accession>A0ACB7T4B5</accession>
<reference evidence="1" key="1">
    <citation type="submission" date="2020-05" db="EMBL/GenBank/DDBJ databases">
        <title>Large-scale comparative analyses of tick genomes elucidate their genetic diversity and vector capacities.</title>
        <authorList>
            <person name="Jia N."/>
            <person name="Wang J."/>
            <person name="Shi W."/>
            <person name="Du L."/>
            <person name="Sun Y."/>
            <person name="Zhan W."/>
            <person name="Jiang J."/>
            <person name="Wang Q."/>
            <person name="Zhang B."/>
            <person name="Ji P."/>
            <person name="Sakyi L.B."/>
            <person name="Cui X."/>
            <person name="Yuan T."/>
            <person name="Jiang B."/>
            <person name="Yang W."/>
            <person name="Lam T.T.-Y."/>
            <person name="Chang Q."/>
            <person name="Ding S."/>
            <person name="Wang X."/>
            <person name="Zhu J."/>
            <person name="Ruan X."/>
            <person name="Zhao L."/>
            <person name="Wei J."/>
            <person name="Que T."/>
            <person name="Du C."/>
            <person name="Cheng J."/>
            <person name="Dai P."/>
            <person name="Han X."/>
            <person name="Huang E."/>
            <person name="Gao Y."/>
            <person name="Liu J."/>
            <person name="Shao H."/>
            <person name="Ye R."/>
            <person name="Li L."/>
            <person name="Wei W."/>
            <person name="Wang X."/>
            <person name="Wang C."/>
            <person name="Yang T."/>
            <person name="Huo Q."/>
            <person name="Li W."/>
            <person name="Guo W."/>
            <person name="Chen H."/>
            <person name="Zhou L."/>
            <person name="Ni X."/>
            <person name="Tian J."/>
            <person name="Zhou Y."/>
            <person name="Sheng Y."/>
            <person name="Liu T."/>
            <person name="Pan Y."/>
            <person name="Xia L."/>
            <person name="Li J."/>
            <person name="Zhao F."/>
            <person name="Cao W."/>
        </authorList>
    </citation>
    <scope>NUCLEOTIDE SEQUENCE</scope>
    <source>
        <strain evidence="1">Hyas-2018</strain>
    </source>
</reference>